<dbReference type="InterPro" id="IPR010343">
    <property type="entry name" value="ArAE_1"/>
</dbReference>
<keyword evidence="2" id="KW-1003">Cell membrane</keyword>
<feature type="transmembrane region" description="Helical" evidence="6">
    <location>
        <begin position="115"/>
        <end position="137"/>
    </location>
</feature>
<dbReference type="RefSeq" id="WP_002360063.1">
    <property type="nucleotide sequence ID" value="NZ_GL454415.1"/>
</dbReference>
<dbReference type="InterPro" id="IPR052984">
    <property type="entry name" value="UPF0421"/>
</dbReference>
<evidence type="ECO:0000256" key="5">
    <source>
        <dbReference type="ARBA" id="ARBA00023136"/>
    </source>
</evidence>
<gene>
    <name evidence="8" type="ORF">HMPREF9498_00401</name>
</gene>
<dbReference type="Pfam" id="PF11728">
    <property type="entry name" value="ArAE_1_C"/>
    <property type="match status" value="1"/>
</dbReference>
<reference evidence="8 9" key="1">
    <citation type="submission" date="2010-07" db="EMBL/GenBank/DDBJ databases">
        <authorList>
            <person name="Sid Ahmed O."/>
        </authorList>
    </citation>
    <scope>NUCLEOTIDE SEQUENCE [LARGE SCALE GENOMIC DNA]</scope>
    <source>
        <strain evidence="8 9">TX4248</strain>
    </source>
</reference>
<evidence type="ECO:0000259" key="7">
    <source>
        <dbReference type="Pfam" id="PF11728"/>
    </source>
</evidence>
<evidence type="ECO:0000256" key="1">
    <source>
        <dbReference type="ARBA" id="ARBA00004651"/>
    </source>
</evidence>
<evidence type="ECO:0000313" key="9">
    <source>
        <dbReference type="Proteomes" id="UP000004846"/>
    </source>
</evidence>
<accession>A0A125W994</accession>
<evidence type="ECO:0000256" key="3">
    <source>
        <dbReference type="ARBA" id="ARBA00022692"/>
    </source>
</evidence>
<feature type="transmembrane region" description="Helical" evidence="6">
    <location>
        <begin position="12"/>
        <end position="39"/>
    </location>
</feature>
<name>A0A125W994_ENTFL</name>
<comment type="caution">
    <text evidence="8">The sequence shown here is derived from an EMBL/GenBank/DDBJ whole genome shotgun (WGS) entry which is preliminary data.</text>
</comment>
<dbReference type="AlphaFoldDB" id="A0A125W994"/>
<dbReference type="InterPro" id="IPR021062">
    <property type="entry name" value="ArAE_1_C"/>
</dbReference>
<keyword evidence="5 6" id="KW-0472">Membrane</keyword>
<dbReference type="PANTHER" id="PTHR40064">
    <property type="entry name" value="MEMBRANE PROTEIN-RELATED"/>
    <property type="match status" value="1"/>
</dbReference>
<evidence type="ECO:0000256" key="6">
    <source>
        <dbReference type="SAM" id="Phobius"/>
    </source>
</evidence>
<dbReference type="InterPro" id="IPR038323">
    <property type="entry name" value="ArAE_1_C_sf"/>
</dbReference>
<sequence length="319" mass="36265">MKIGLRTVKTAISAALAMIIAEKLGLLYAPSAGIISVLSVTSTKKTSVMTGIYRLLSLALATILAYICFTFLGFTAIAFGIFLLLFIPAAVYFQLSDGIVVSSVLVTHYLVEKNLSWAIIGNEFLLMSIGVGLALLANSYMPDTEKRLREDQEVIETMFRKILREMALHLNNAAGERNLVMHCADLKTFIRTGETWAKNHAENQLLSTNTYYLEYFAMRKMQSNILKNMLELLEDITVDAQQVRYIQQLLEYTAETFAENNDGQEIMNRIKTVYETYRTKPLPQTRSEFENRARLFQFLQLFQSFIQVKADFAKLQLDK</sequence>
<feature type="transmembrane region" description="Helical" evidence="6">
    <location>
        <begin position="51"/>
        <end position="69"/>
    </location>
</feature>
<evidence type="ECO:0000256" key="4">
    <source>
        <dbReference type="ARBA" id="ARBA00022989"/>
    </source>
</evidence>
<dbReference type="Proteomes" id="UP000004846">
    <property type="component" value="Unassembled WGS sequence"/>
</dbReference>
<feature type="transmembrane region" description="Helical" evidence="6">
    <location>
        <begin position="76"/>
        <end position="95"/>
    </location>
</feature>
<feature type="domain" description="Putative aromatic acid exporter C-terminal" evidence="7">
    <location>
        <begin position="145"/>
        <end position="309"/>
    </location>
</feature>
<dbReference type="HOGENOM" id="CLU_067525_0_0_9"/>
<dbReference type="EMBL" id="AEBR01000009">
    <property type="protein sequence ID" value="EFM83949.1"/>
    <property type="molecule type" value="Genomic_DNA"/>
</dbReference>
<dbReference type="PANTHER" id="PTHR40064:SF1">
    <property type="entry name" value="MEMBRANE PROTEIN"/>
    <property type="match status" value="1"/>
</dbReference>
<evidence type="ECO:0000313" key="8">
    <source>
        <dbReference type="EMBL" id="EFM83949.1"/>
    </source>
</evidence>
<dbReference type="Gene3D" id="1.20.120.940">
    <property type="entry name" value="Putative aromatic acid exporter, C-terminal domain"/>
    <property type="match status" value="1"/>
</dbReference>
<keyword evidence="3 6" id="KW-0812">Transmembrane</keyword>
<organism evidence="8 9">
    <name type="scientific">Enterococcus faecalis TX4248</name>
    <dbReference type="NCBI Taxonomy" id="749495"/>
    <lineage>
        <taxon>Bacteria</taxon>
        <taxon>Bacillati</taxon>
        <taxon>Bacillota</taxon>
        <taxon>Bacilli</taxon>
        <taxon>Lactobacillales</taxon>
        <taxon>Enterococcaceae</taxon>
        <taxon>Enterococcus</taxon>
    </lineage>
</organism>
<keyword evidence="4 6" id="KW-1133">Transmembrane helix</keyword>
<dbReference type="GO" id="GO:0005886">
    <property type="term" value="C:plasma membrane"/>
    <property type="evidence" value="ECO:0007669"/>
    <property type="project" value="UniProtKB-SubCell"/>
</dbReference>
<dbReference type="GeneID" id="60894154"/>
<protein>
    <recommendedName>
        <fullName evidence="7">Putative aromatic acid exporter C-terminal domain-containing protein</fullName>
    </recommendedName>
</protein>
<dbReference type="Pfam" id="PF06081">
    <property type="entry name" value="ArAE_1"/>
    <property type="match status" value="1"/>
</dbReference>
<evidence type="ECO:0000256" key="2">
    <source>
        <dbReference type="ARBA" id="ARBA00022475"/>
    </source>
</evidence>
<comment type="subcellular location">
    <subcellularLocation>
        <location evidence="1">Cell membrane</location>
        <topology evidence="1">Multi-pass membrane protein</topology>
    </subcellularLocation>
</comment>
<proteinExistence type="predicted"/>